<feature type="region of interest" description="Disordered" evidence="1">
    <location>
        <begin position="98"/>
        <end position="120"/>
    </location>
</feature>
<dbReference type="AlphaFoldDB" id="A0A919T3A1"/>
<dbReference type="Proteomes" id="UP000680865">
    <property type="component" value="Unassembled WGS sequence"/>
</dbReference>
<protein>
    <submittedName>
        <fullName evidence="2">Uncharacterized protein</fullName>
    </submittedName>
</protein>
<reference evidence="2" key="1">
    <citation type="submission" date="2021-03" db="EMBL/GenBank/DDBJ databases">
        <title>Whole genome shotgun sequence of Actinoplanes consettensis NBRC 14913.</title>
        <authorList>
            <person name="Komaki H."/>
            <person name="Tamura T."/>
        </authorList>
    </citation>
    <scope>NUCLEOTIDE SEQUENCE</scope>
    <source>
        <strain evidence="2">NBRC 14913</strain>
    </source>
</reference>
<evidence type="ECO:0000313" key="3">
    <source>
        <dbReference type="Proteomes" id="UP000680865"/>
    </source>
</evidence>
<gene>
    <name evidence="2" type="ORF">Aco04nite_82940</name>
</gene>
<organism evidence="2 3">
    <name type="scientific">Winogradskya consettensis</name>
    <dbReference type="NCBI Taxonomy" id="113560"/>
    <lineage>
        <taxon>Bacteria</taxon>
        <taxon>Bacillati</taxon>
        <taxon>Actinomycetota</taxon>
        <taxon>Actinomycetes</taxon>
        <taxon>Micromonosporales</taxon>
        <taxon>Micromonosporaceae</taxon>
        <taxon>Winogradskya</taxon>
    </lineage>
</organism>
<name>A0A919T3A1_9ACTN</name>
<accession>A0A919T3A1</accession>
<proteinExistence type="predicted"/>
<dbReference type="RefSeq" id="WP_213002663.1">
    <property type="nucleotide sequence ID" value="NZ_BAAATW010000006.1"/>
</dbReference>
<evidence type="ECO:0000256" key="1">
    <source>
        <dbReference type="SAM" id="MobiDB-lite"/>
    </source>
</evidence>
<dbReference type="EMBL" id="BOQP01000052">
    <property type="protein sequence ID" value="GIM82722.1"/>
    <property type="molecule type" value="Genomic_DNA"/>
</dbReference>
<comment type="caution">
    <text evidence="2">The sequence shown here is derived from an EMBL/GenBank/DDBJ whole genome shotgun (WGS) entry which is preliminary data.</text>
</comment>
<evidence type="ECO:0000313" key="2">
    <source>
        <dbReference type="EMBL" id="GIM82722.1"/>
    </source>
</evidence>
<sequence length="120" mass="13543">MKLNSRVLAGVLVGASLVGIGMSVWTQVDQHDSDVRRAKTEACYDEVFNQLVEVLQDTRDVAATERETQRKLYQEIRDDPAGFRLRLDDYLTQLSSAEAERSARPLPLPPKVTCGHDREE</sequence>
<keyword evidence="3" id="KW-1185">Reference proteome</keyword>